<feature type="transmembrane region" description="Helical" evidence="1">
    <location>
        <begin position="45"/>
        <end position="66"/>
    </location>
</feature>
<comment type="caution">
    <text evidence="2">The sequence shown here is derived from an EMBL/GenBank/DDBJ whole genome shotgun (WGS) entry which is preliminary data.</text>
</comment>
<dbReference type="EMBL" id="QUAC01000003">
    <property type="protein sequence ID" value="REK92201.1"/>
    <property type="molecule type" value="Genomic_DNA"/>
</dbReference>
<feature type="transmembrane region" description="Helical" evidence="1">
    <location>
        <begin position="223"/>
        <end position="244"/>
    </location>
</feature>
<keyword evidence="1" id="KW-0812">Transmembrane</keyword>
<gene>
    <name evidence="2" type="ORF">DY245_00315</name>
</gene>
<dbReference type="OrthoDB" id="3532123at2"/>
<protein>
    <submittedName>
        <fullName evidence="2">Uncharacterized protein</fullName>
    </submittedName>
</protein>
<dbReference type="AlphaFoldDB" id="A0A371QBW5"/>
<feature type="transmembrane region" description="Helical" evidence="1">
    <location>
        <begin position="21"/>
        <end position="39"/>
    </location>
</feature>
<evidence type="ECO:0000313" key="3">
    <source>
        <dbReference type="Proteomes" id="UP000262477"/>
    </source>
</evidence>
<feature type="transmembrane region" description="Helical" evidence="1">
    <location>
        <begin position="143"/>
        <end position="164"/>
    </location>
</feature>
<feature type="transmembrane region" description="Helical" evidence="1">
    <location>
        <begin position="185"/>
        <end position="203"/>
    </location>
</feature>
<feature type="transmembrane region" description="Helical" evidence="1">
    <location>
        <begin position="92"/>
        <end position="114"/>
    </location>
</feature>
<keyword evidence="3" id="KW-1185">Reference proteome</keyword>
<keyword evidence="1" id="KW-1133">Transmembrane helix</keyword>
<organism evidence="2 3">
    <name type="scientific">Streptomyces inhibens</name>
    <dbReference type="NCBI Taxonomy" id="2293571"/>
    <lineage>
        <taxon>Bacteria</taxon>
        <taxon>Bacillati</taxon>
        <taxon>Actinomycetota</taxon>
        <taxon>Actinomycetes</taxon>
        <taxon>Kitasatosporales</taxon>
        <taxon>Streptomycetaceae</taxon>
        <taxon>Streptomyces</taxon>
    </lineage>
</organism>
<reference evidence="2 3" key="1">
    <citation type="submission" date="2018-08" db="EMBL/GenBank/DDBJ databases">
        <title>Streptomyces NEAU-D10 sp. nov., a novel Actinomycete isolated from soil.</title>
        <authorList>
            <person name="Jin L."/>
        </authorList>
    </citation>
    <scope>NUCLEOTIDE SEQUENCE [LARGE SCALE GENOMIC DNA]</scope>
    <source>
        <strain evidence="2 3">NEAU-D10</strain>
    </source>
</reference>
<dbReference type="Proteomes" id="UP000262477">
    <property type="component" value="Unassembled WGS sequence"/>
</dbReference>
<dbReference type="RefSeq" id="WP_128502323.1">
    <property type="nucleotide sequence ID" value="NZ_QUAC01000003.1"/>
</dbReference>
<evidence type="ECO:0000313" key="2">
    <source>
        <dbReference type="EMBL" id="REK92201.1"/>
    </source>
</evidence>
<keyword evidence="1" id="KW-0472">Membrane</keyword>
<name>A0A371QBW5_STRIH</name>
<proteinExistence type="predicted"/>
<evidence type="ECO:0000256" key="1">
    <source>
        <dbReference type="SAM" id="Phobius"/>
    </source>
</evidence>
<accession>A0A371QBW5</accession>
<sequence>MLDTVPPETRLRARAHHFARWAGLAAGVVAASQVATVGQDLGVGILYALSAFGLCAVGGVLLGDALTPRPQEAVRTAGLAPRRIPDYLPPRMARLLLGQAALLVVLLTAAAAVASPDDLGRAGRSLSVACQGRTEAASPWPGLYYGLPVLLSLALGSAACGWALRRIAHRPGEEQQRRDRALAITAAWGLLVAVPLAGTAVTAAGSLSRLTCDGLPGTAGQWLLYPVGLVALVTALWCLCTVAAPRATRR</sequence>